<name>A0A3B3Z7V9_9GOBI</name>
<feature type="transmembrane region" description="Helical" evidence="5">
    <location>
        <begin position="61"/>
        <end position="87"/>
    </location>
</feature>
<evidence type="ECO:0000313" key="6">
    <source>
        <dbReference type="Ensembl" id="ENSPMGP00000000692.1"/>
    </source>
</evidence>
<dbReference type="PANTHER" id="PTHR10250:SF2">
    <property type="entry name" value="ARACHIDONATE 5-LIPOXYGENASE-ACTIVATING PROTEIN"/>
    <property type="match status" value="1"/>
</dbReference>
<evidence type="ECO:0000256" key="4">
    <source>
        <dbReference type="ARBA" id="ARBA00023136"/>
    </source>
</evidence>
<sequence length="155" mass="17237">MDTCNIVENIYLLAIITALSVLQNAGDCFIVSCGNAILVCCNLCSYLYFLSRNCVDSYPTFMAVMWCAGVCLNQAPAAFAGLLYLVVRHKYFIGYMGQTSQSTPGYLFGKRILFFLVLMCLIGILNYLLTRYFGSDYRETVETFTSAASTLLLIP</sequence>
<keyword evidence="2 5" id="KW-0812">Transmembrane</keyword>
<evidence type="ECO:0000256" key="1">
    <source>
        <dbReference type="ARBA" id="ARBA00004141"/>
    </source>
</evidence>
<dbReference type="GO" id="GO:0016020">
    <property type="term" value="C:membrane"/>
    <property type="evidence" value="ECO:0007669"/>
    <property type="project" value="UniProtKB-SubCell"/>
</dbReference>
<evidence type="ECO:0000256" key="3">
    <source>
        <dbReference type="ARBA" id="ARBA00022989"/>
    </source>
</evidence>
<dbReference type="InterPro" id="IPR023352">
    <property type="entry name" value="MAPEG-like_dom_sf"/>
</dbReference>
<reference evidence="6" key="2">
    <citation type="submission" date="2025-09" db="UniProtKB">
        <authorList>
            <consortium name="Ensembl"/>
        </authorList>
    </citation>
    <scope>IDENTIFICATION</scope>
</reference>
<proteinExistence type="predicted"/>
<dbReference type="GO" id="GO:0005635">
    <property type="term" value="C:nuclear envelope"/>
    <property type="evidence" value="ECO:0007669"/>
    <property type="project" value="TreeGrafter"/>
</dbReference>
<feature type="transmembrane region" description="Helical" evidence="5">
    <location>
        <begin position="108"/>
        <end position="129"/>
    </location>
</feature>
<dbReference type="AlphaFoldDB" id="A0A3B3Z7V9"/>
<evidence type="ECO:0000313" key="7">
    <source>
        <dbReference type="Proteomes" id="UP000261520"/>
    </source>
</evidence>
<dbReference type="GO" id="GO:0004464">
    <property type="term" value="F:leukotriene-C4 synthase activity"/>
    <property type="evidence" value="ECO:0007669"/>
    <property type="project" value="TreeGrafter"/>
</dbReference>
<accession>A0A3B3Z7V9</accession>
<dbReference type="Pfam" id="PF01124">
    <property type="entry name" value="MAPEG"/>
    <property type="match status" value="1"/>
</dbReference>
<keyword evidence="3 5" id="KW-1133">Transmembrane helix</keyword>
<dbReference type="PANTHER" id="PTHR10250">
    <property type="entry name" value="MICROSOMAL GLUTATHIONE S-TRANSFERASE"/>
    <property type="match status" value="1"/>
</dbReference>
<reference evidence="6" key="1">
    <citation type="submission" date="2025-08" db="UniProtKB">
        <authorList>
            <consortium name="Ensembl"/>
        </authorList>
    </citation>
    <scope>IDENTIFICATION</scope>
</reference>
<keyword evidence="7" id="KW-1185">Reference proteome</keyword>
<dbReference type="SUPFAM" id="SSF161084">
    <property type="entry name" value="MAPEG domain-like"/>
    <property type="match status" value="1"/>
</dbReference>
<feature type="transmembrane region" description="Helical" evidence="5">
    <location>
        <begin position="29"/>
        <end position="49"/>
    </location>
</feature>
<dbReference type="Gene3D" id="1.20.120.550">
    <property type="entry name" value="Membrane associated eicosanoid/glutathione metabolism-like domain"/>
    <property type="match status" value="1"/>
</dbReference>
<protein>
    <submittedName>
        <fullName evidence="6">Uncharacterized protein</fullName>
    </submittedName>
</protein>
<dbReference type="GO" id="GO:0005783">
    <property type="term" value="C:endoplasmic reticulum"/>
    <property type="evidence" value="ECO:0007669"/>
    <property type="project" value="TreeGrafter"/>
</dbReference>
<comment type="subcellular location">
    <subcellularLocation>
        <location evidence="1">Membrane</location>
        <topology evidence="1">Multi-pass membrane protein</topology>
    </subcellularLocation>
</comment>
<dbReference type="InterPro" id="IPR001129">
    <property type="entry name" value="Membr-assoc_MAPEG"/>
</dbReference>
<dbReference type="Proteomes" id="UP000261520">
    <property type="component" value="Unplaced"/>
</dbReference>
<organism evidence="6 7">
    <name type="scientific">Periophthalmus magnuspinnatus</name>
    <dbReference type="NCBI Taxonomy" id="409849"/>
    <lineage>
        <taxon>Eukaryota</taxon>
        <taxon>Metazoa</taxon>
        <taxon>Chordata</taxon>
        <taxon>Craniata</taxon>
        <taxon>Vertebrata</taxon>
        <taxon>Euteleostomi</taxon>
        <taxon>Actinopterygii</taxon>
        <taxon>Neopterygii</taxon>
        <taxon>Teleostei</taxon>
        <taxon>Neoteleostei</taxon>
        <taxon>Acanthomorphata</taxon>
        <taxon>Gobiaria</taxon>
        <taxon>Gobiiformes</taxon>
        <taxon>Gobioidei</taxon>
        <taxon>Gobiidae</taxon>
        <taxon>Oxudercinae</taxon>
        <taxon>Periophthalmus</taxon>
    </lineage>
</organism>
<dbReference type="GO" id="GO:0004364">
    <property type="term" value="F:glutathione transferase activity"/>
    <property type="evidence" value="ECO:0007669"/>
    <property type="project" value="TreeGrafter"/>
</dbReference>
<keyword evidence="4 5" id="KW-0472">Membrane</keyword>
<dbReference type="Ensembl" id="ENSPMGT00000000729.1">
    <property type="protein sequence ID" value="ENSPMGP00000000692.1"/>
    <property type="gene ID" value="ENSPMGG00000000513.1"/>
</dbReference>
<dbReference type="InterPro" id="IPR050997">
    <property type="entry name" value="MAPEG"/>
</dbReference>
<evidence type="ECO:0000256" key="2">
    <source>
        <dbReference type="ARBA" id="ARBA00022692"/>
    </source>
</evidence>
<dbReference type="GO" id="GO:0004602">
    <property type="term" value="F:glutathione peroxidase activity"/>
    <property type="evidence" value="ECO:0007669"/>
    <property type="project" value="TreeGrafter"/>
</dbReference>
<dbReference type="GO" id="GO:0019370">
    <property type="term" value="P:leukotriene biosynthetic process"/>
    <property type="evidence" value="ECO:0007669"/>
    <property type="project" value="TreeGrafter"/>
</dbReference>
<evidence type="ECO:0000256" key="5">
    <source>
        <dbReference type="SAM" id="Phobius"/>
    </source>
</evidence>